<proteinExistence type="inferred from homology"/>
<dbReference type="Proteomes" id="UP001151516">
    <property type="component" value="Unassembled WGS sequence"/>
</dbReference>
<dbReference type="PROSITE" id="PS51207">
    <property type="entry name" value="PXA"/>
    <property type="match status" value="1"/>
</dbReference>
<comment type="caution">
    <text evidence="7">The sequence shown here is derived from an EMBL/GenBank/DDBJ whole genome shotgun (WGS) entry which is preliminary data.</text>
</comment>
<dbReference type="SUPFAM" id="SSF64268">
    <property type="entry name" value="PX domain"/>
    <property type="match status" value="1"/>
</dbReference>
<reference evidence="7" key="1">
    <citation type="submission" date="2022-07" db="EMBL/GenBank/DDBJ databases">
        <title>Phylogenomic reconstructions and comparative analyses of Kickxellomycotina fungi.</title>
        <authorList>
            <person name="Reynolds N.K."/>
            <person name="Stajich J.E."/>
            <person name="Barry K."/>
            <person name="Grigoriev I.V."/>
            <person name="Crous P."/>
            <person name="Smith M.E."/>
        </authorList>
    </citation>
    <scope>NUCLEOTIDE SEQUENCE</scope>
    <source>
        <strain evidence="7">CBS 109367</strain>
    </source>
</reference>
<evidence type="ECO:0000256" key="3">
    <source>
        <dbReference type="SAM" id="Phobius"/>
    </source>
</evidence>
<dbReference type="SUPFAM" id="SSF48097">
    <property type="entry name" value="Regulator of G-protein signaling, RGS"/>
    <property type="match status" value="1"/>
</dbReference>
<feature type="region of interest" description="Disordered" evidence="2">
    <location>
        <begin position="709"/>
        <end position="737"/>
    </location>
</feature>
<evidence type="ECO:0000259" key="6">
    <source>
        <dbReference type="PROSITE" id="PS51207"/>
    </source>
</evidence>
<evidence type="ECO:0000259" key="4">
    <source>
        <dbReference type="PROSITE" id="PS50132"/>
    </source>
</evidence>
<dbReference type="OrthoDB" id="120967at2759"/>
<dbReference type="Pfam" id="PF02194">
    <property type="entry name" value="PXA"/>
    <property type="match status" value="1"/>
</dbReference>
<feature type="domain" description="RGS" evidence="4">
    <location>
        <begin position="468"/>
        <end position="608"/>
    </location>
</feature>
<evidence type="ECO:0000259" key="5">
    <source>
        <dbReference type="PROSITE" id="PS50195"/>
    </source>
</evidence>
<evidence type="ECO:0000256" key="2">
    <source>
        <dbReference type="SAM" id="MobiDB-lite"/>
    </source>
</evidence>
<dbReference type="InterPro" id="IPR001683">
    <property type="entry name" value="PX_dom"/>
</dbReference>
<dbReference type="SMART" id="SM00313">
    <property type="entry name" value="PXA"/>
    <property type="match status" value="1"/>
</dbReference>
<dbReference type="Pfam" id="PF08628">
    <property type="entry name" value="Nexin_C"/>
    <property type="match status" value="1"/>
</dbReference>
<dbReference type="Gene3D" id="3.30.1520.10">
    <property type="entry name" value="Phox-like domain"/>
    <property type="match status" value="1"/>
</dbReference>
<keyword evidence="3" id="KW-1133">Transmembrane helix</keyword>
<accession>A0A9W8GQY1</accession>
<feature type="transmembrane region" description="Helical" evidence="3">
    <location>
        <begin position="12"/>
        <end position="41"/>
    </location>
</feature>
<dbReference type="PANTHER" id="PTHR22775">
    <property type="entry name" value="SORTING NEXIN"/>
    <property type="match status" value="1"/>
</dbReference>
<dbReference type="PROSITE" id="PS50195">
    <property type="entry name" value="PX"/>
    <property type="match status" value="1"/>
</dbReference>
<evidence type="ECO:0000313" key="8">
    <source>
        <dbReference type="Proteomes" id="UP001151516"/>
    </source>
</evidence>
<dbReference type="InterPro" id="IPR003114">
    <property type="entry name" value="Phox_assoc"/>
</dbReference>
<evidence type="ECO:0000256" key="1">
    <source>
        <dbReference type="ARBA" id="ARBA00010883"/>
    </source>
</evidence>
<keyword evidence="8" id="KW-1185">Reference proteome</keyword>
<protein>
    <submittedName>
        <fullName evidence="7">tRNA (Guanine-N(7)-)-methyltransferase (tRNA(m7G46)-methyltransferase)</fullName>
    </submittedName>
</protein>
<organism evidence="7 8">
    <name type="scientific">Coemansia spiralis</name>
    <dbReference type="NCBI Taxonomy" id="417178"/>
    <lineage>
        <taxon>Eukaryota</taxon>
        <taxon>Fungi</taxon>
        <taxon>Fungi incertae sedis</taxon>
        <taxon>Zoopagomycota</taxon>
        <taxon>Kickxellomycotina</taxon>
        <taxon>Kickxellomycetes</taxon>
        <taxon>Kickxellales</taxon>
        <taxon>Kickxellaceae</taxon>
        <taxon>Coemansia</taxon>
    </lineage>
</organism>
<dbReference type="PROSITE" id="PS50132">
    <property type="entry name" value="RGS"/>
    <property type="match status" value="1"/>
</dbReference>
<feature type="domain" description="PX" evidence="5">
    <location>
        <begin position="876"/>
        <end position="994"/>
    </location>
</feature>
<comment type="similarity">
    <text evidence="1">Belongs to the sorting nexin family.</text>
</comment>
<name>A0A9W8GQY1_9FUNG</name>
<sequence length="1207" mass="132980">MYAAIASALRVALGYLLLAPFIFGATVTTLLATNVLVSYWFQRRRDRKFKKQGNSQALPLEPPVQRIPRLGFASLVVNKDTAFTSLFPTEFNSDKWEHPRVSLGDGYEQFEQELGSVLGLVVRDFVQEWFRELSADTSFPRCVLTQMGQAIEGVVERVRGKIDTAELLVGQILPLVTTHIRAVREALPPRGDDAPGVTPDERLRVEQAYKWHPALRSLSNSDDEVGAKREEKKLVLAHIRRVVDLILPLILGPDQSSFAPHRVLVRELLNGALLAPLVLSVAEPDTINQLLDGQLERLIREQHMVNELRDALDQQAREPVDDDEALYEGDLVGDPSNVRTYEQFMTIIDECNDGAELGRIREDILAQIRKRRILIMGQSKDDIVHGQRVGDIIVYVNRLYVAKKKAERRLELLQRGESGGRRRGNSASSVITPFSSLPSVDKRSAVSRASTYYEHRDDPAKLGPPQFTLHEIVTNVSSLSAFAEFMDLIGHRFILEFWVNVEGVRQASMDVAVLPSVLGSLWKTYFTLRVDELAGLGNEVEAAVSRVQRCLKGHRLRASVELDTEHMGPEVCVEAFDLICLVQAAVFRHMEQAEFPPFLRSALYTRFLKEYYVTPRQDHLEASLFAGSSRERRLSLVRSATGSIGRRSVSAESSCSAPVVATSPARPKTQSRVWTFAGMRGRPGAPLVSTDRSEARGTTHAEAVVPAVPAVPTLTPEEAAPEAPVGQRRRSVRVGQSEVRRLSASLRTIGLGEADGDGDALQLEAIDAGDTESDDTESDDSDEAEALVIGRAVATPAPGDLFLDERLAQVAQAVARTTHQMAIVRALMRQAAARHRAHEQRVLRASYGALRREALAGAQQQRVYEAAAADHVLAPGRTRVHIPRAVEAADDGAPHVVYLIELQQALAGAAAPSGWVVARRFREFFALHRELRAALPDMRGHELPARTQGLLLRPLDVEARRRGLEAYLQALLADPRACGARALRRFLSSAAPPADAPGDGGWMQRVCKTVGDDIGPVTGAESMLEIIVQELGAQVAMQQGPEPAPAFVDPLSDLFVEVFGLKSRRNWLRRQAISILLRHIVGGAVERRVRDAVAGAVADSLVSALVANLRGSLWPAPRGFPMKFQGFRSRSAEQAAETEKRARAQVLWYVPRVLAAMVGRKNARDGAALLIDSVQSRRPNLSLALALFDAVVVAVFPEIKYQMDNFT</sequence>
<dbReference type="SMART" id="SM00315">
    <property type="entry name" value="RGS"/>
    <property type="match status" value="1"/>
</dbReference>
<dbReference type="InterPro" id="IPR036305">
    <property type="entry name" value="RGS_sf"/>
</dbReference>
<dbReference type="AlphaFoldDB" id="A0A9W8GQY1"/>
<dbReference type="Pfam" id="PF00787">
    <property type="entry name" value="PX"/>
    <property type="match status" value="1"/>
</dbReference>
<dbReference type="GO" id="GO:0035091">
    <property type="term" value="F:phosphatidylinositol binding"/>
    <property type="evidence" value="ECO:0007669"/>
    <property type="project" value="InterPro"/>
</dbReference>
<dbReference type="Pfam" id="PF00615">
    <property type="entry name" value="RGS"/>
    <property type="match status" value="1"/>
</dbReference>
<dbReference type="PANTHER" id="PTHR22775:SF3">
    <property type="entry name" value="SORTING NEXIN-13"/>
    <property type="match status" value="1"/>
</dbReference>
<dbReference type="InterPro" id="IPR013937">
    <property type="entry name" value="Sorting_nexin_C"/>
</dbReference>
<dbReference type="SMART" id="SM00312">
    <property type="entry name" value="PX"/>
    <property type="match status" value="1"/>
</dbReference>
<keyword evidence="3" id="KW-0472">Membrane</keyword>
<dbReference type="InterPro" id="IPR036871">
    <property type="entry name" value="PX_dom_sf"/>
</dbReference>
<dbReference type="InterPro" id="IPR016137">
    <property type="entry name" value="RGS"/>
</dbReference>
<dbReference type="Gene3D" id="1.10.167.10">
    <property type="entry name" value="Regulator of G-protein Signalling 4, domain 2"/>
    <property type="match status" value="1"/>
</dbReference>
<dbReference type="InterPro" id="IPR044926">
    <property type="entry name" value="RGS_subdomain_2"/>
</dbReference>
<keyword evidence="3" id="KW-0812">Transmembrane</keyword>
<feature type="domain" description="PXA" evidence="6">
    <location>
        <begin position="107"/>
        <end position="299"/>
    </location>
</feature>
<dbReference type="EMBL" id="JANBTX010000014">
    <property type="protein sequence ID" value="KAJ2690224.1"/>
    <property type="molecule type" value="Genomic_DNA"/>
</dbReference>
<gene>
    <name evidence="7" type="primary">TRM8_1</name>
    <name evidence="7" type="ORF">IWW39_000905</name>
</gene>
<evidence type="ECO:0000313" key="7">
    <source>
        <dbReference type="EMBL" id="KAJ2690224.1"/>
    </source>
</evidence>